<evidence type="ECO:0000313" key="3">
    <source>
        <dbReference type="Proteomes" id="UP000037432"/>
    </source>
</evidence>
<evidence type="ECO:0000313" key="2">
    <source>
        <dbReference type="EMBL" id="KMS76216.1"/>
    </source>
</evidence>
<organism evidence="2 3">
    <name type="scientific">Streptomyces viridochromogenes</name>
    <dbReference type="NCBI Taxonomy" id="1938"/>
    <lineage>
        <taxon>Bacteria</taxon>
        <taxon>Bacillati</taxon>
        <taxon>Actinomycetota</taxon>
        <taxon>Actinomycetes</taxon>
        <taxon>Kitasatosporales</taxon>
        <taxon>Streptomycetaceae</taxon>
        <taxon>Streptomyces</taxon>
    </lineage>
</organism>
<dbReference type="PATRIC" id="fig|1938.3.peg.1598"/>
<feature type="domain" description="Endonuclease/exonuclease/phosphatase" evidence="1">
    <location>
        <begin position="9"/>
        <end position="246"/>
    </location>
</feature>
<dbReference type="Gene3D" id="3.60.10.10">
    <property type="entry name" value="Endonuclease/exonuclease/phosphatase"/>
    <property type="match status" value="1"/>
</dbReference>
<dbReference type="Proteomes" id="UP000037432">
    <property type="component" value="Unassembled WGS sequence"/>
</dbReference>
<dbReference type="AlphaFoldDB" id="A0A0J7ZJL6"/>
<dbReference type="InterPro" id="IPR005135">
    <property type="entry name" value="Endo/exonuclease/phosphatase"/>
</dbReference>
<comment type="caution">
    <text evidence="2">The sequence shown here is derived from an EMBL/GenBank/DDBJ whole genome shotgun (WGS) entry which is preliminary data.</text>
</comment>
<dbReference type="Pfam" id="PF03372">
    <property type="entry name" value="Exo_endo_phos"/>
    <property type="match status" value="1"/>
</dbReference>
<dbReference type="RefSeq" id="WP_048579967.1">
    <property type="nucleotide sequence ID" value="NZ_LFNT01000004.1"/>
</dbReference>
<gene>
    <name evidence="2" type="ORF">ACM01_05760</name>
</gene>
<dbReference type="SUPFAM" id="SSF56219">
    <property type="entry name" value="DNase I-like"/>
    <property type="match status" value="1"/>
</dbReference>
<name>A0A0J7ZJL6_STRVR</name>
<dbReference type="InterPro" id="IPR036691">
    <property type="entry name" value="Endo/exonu/phosph_ase_sf"/>
</dbReference>
<reference evidence="2 3" key="1">
    <citation type="submission" date="2015-06" db="EMBL/GenBank/DDBJ databases">
        <authorList>
            <person name="Ju K.-S."/>
            <person name="Doroghazi J.R."/>
            <person name="Metcalf W.W."/>
        </authorList>
    </citation>
    <scope>NUCLEOTIDE SEQUENCE [LARGE SCALE GENOMIC DNA]</scope>
    <source>
        <strain evidence="2 3">NRRL 3414</strain>
    </source>
</reference>
<sequence length="255" mass="27912">MRPTLLKLATWNIGGGILGESHQRGVSPSLDYYASILKDHVPDVVCLQEAHDYHGRREGQSEYLARYAGYPYVTSFPASASHMAENASLALGILSRFPIEDVVYKQFPNPRLEGTSPNGEPWQLHDKGYVVASIDLGDRKLGLINGHCFPLHHFGASPTEPVFAEMWEMLTEDLLAIGGSGTAFAALDANYGRIEELLKEVLLPGNYLSAFEGTPTTPKGVQKDHILYGHSVRLLTTTVAATESDHSYCQVSVLV</sequence>
<protein>
    <recommendedName>
        <fullName evidence="1">Endonuclease/exonuclease/phosphatase domain-containing protein</fullName>
    </recommendedName>
</protein>
<dbReference type="EMBL" id="LFNT01000004">
    <property type="protein sequence ID" value="KMS76216.1"/>
    <property type="molecule type" value="Genomic_DNA"/>
</dbReference>
<dbReference type="OrthoDB" id="4293963at2"/>
<evidence type="ECO:0000259" key="1">
    <source>
        <dbReference type="Pfam" id="PF03372"/>
    </source>
</evidence>
<proteinExistence type="predicted"/>
<dbReference type="GO" id="GO:0003824">
    <property type="term" value="F:catalytic activity"/>
    <property type="evidence" value="ECO:0007669"/>
    <property type="project" value="InterPro"/>
</dbReference>
<accession>A0A0J7ZJL6</accession>